<dbReference type="Proteomes" id="UP000295627">
    <property type="component" value="Unassembled WGS sequence"/>
</dbReference>
<evidence type="ECO:0000313" key="1">
    <source>
        <dbReference type="EMBL" id="TDH23886.1"/>
    </source>
</evidence>
<sequence length="251" mass="25844">MARVIGLNPSISAPSMVAATVKGVRGVDIETPAAAGSSKWPLQQQYQRYRDHADGIAESIVKFTPDIVVMSSPESIVLSGNSGIAPRRSYAVGVLVVSELVSRGVNVVLIGAKNLREVVLGAPDGTPQTAEQMRASAAGALGPDGLVKHGDAAALAMVGTALLDVPAPWATRLKGTLDVEKLELPHGFADTKAELESVAKAEAMKARAAELASMVKGSTPDQVKAGIAEDAAARGFDPDIYAALVHAATCT</sequence>
<name>A0A4R5PEM2_9MYCO</name>
<proteinExistence type="predicted"/>
<evidence type="ECO:0000313" key="2">
    <source>
        <dbReference type="Proteomes" id="UP000295627"/>
    </source>
</evidence>
<dbReference type="AlphaFoldDB" id="A0A4R5PEM2"/>
<reference evidence="1 2" key="1">
    <citation type="journal article" date="2019" name="Sci. Rep.">
        <title>Extended insight into the Mycobacterium chelonae-abscessus complex through whole genome sequencing of Mycobacterium salmoniphilum outbreak and Mycobacterium salmoniphilum-like strains.</title>
        <authorList>
            <person name="Behra P.R.K."/>
            <person name="Das S."/>
            <person name="Pettersson B.M.F."/>
            <person name="Shirreff L."/>
            <person name="DuCote T."/>
            <person name="Jacobsson K.G."/>
            <person name="Ennis D.G."/>
            <person name="Kirsebom L.A."/>
        </authorList>
    </citation>
    <scope>NUCLEOTIDE SEQUENCE [LARGE SCALE GENOMIC DNA]</scope>
    <source>
        <strain evidence="1 2">DSM 45524</strain>
    </source>
</reference>
<organism evidence="1 2">
    <name type="scientific">Mycobacteroides franklinii</name>
    <dbReference type="NCBI Taxonomy" id="948102"/>
    <lineage>
        <taxon>Bacteria</taxon>
        <taxon>Bacillati</taxon>
        <taxon>Actinomycetota</taxon>
        <taxon>Actinomycetes</taxon>
        <taxon>Mycobacteriales</taxon>
        <taxon>Mycobacteriaceae</taxon>
        <taxon>Mycobacteroides</taxon>
    </lineage>
</organism>
<gene>
    <name evidence="1" type="ORF">EJ571_06510</name>
</gene>
<comment type="caution">
    <text evidence="1">The sequence shown here is derived from an EMBL/GenBank/DDBJ whole genome shotgun (WGS) entry which is preliminary data.</text>
</comment>
<accession>A0A4R5PEM2</accession>
<protein>
    <submittedName>
        <fullName evidence="1">Uncharacterized protein</fullName>
    </submittedName>
</protein>
<dbReference type="RefSeq" id="WP_133052626.1">
    <property type="nucleotide sequence ID" value="NZ_MAFQ01000008.1"/>
</dbReference>
<dbReference type="EMBL" id="RXLR01000010">
    <property type="protein sequence ID" value="TDH23886.1"/>
    <property type="molecule type" value="Genomic_DNA"/>
</dbReference>